<evidence type="ECO:0000313" key="1">
    <source>
        <dbReference type="EMBL" id="MFF0547140.1"/>
    </source>
</evidence>
<keyword evidence="2" id="KW-1185">Reference proteome</keyword>
<dbReference type="EMBL" id="JBIAMX010000033">
    <property type="protein sequence ID" value="MFF0547140.1"/>
    <property type="molecule type" value="Genomic_DNA"/>
</dbReference>
<dbReference type="Proteomes" id="UP001601444">
    <property type="component" value="Unassembled WGS sequence"/>
</dbReference>
<proteinExistence type="predicted"/>
<dbReference type="RefSeq" id="WP_022565931.1">
    <property type="nucleotide sequence ID" value="NZ_JBIAMX010000033.1"/>
</dbReference>
<protein>
    <submittedName>
        <fullName evidence="1">Uncharacterized protein</fullName>
    </submittedName>
</protein>
<feature type="non-terminal residue" evidence="1">
    <location>
        <position position="1"/>
    </location>
</feature>
<accession>A0ABW6PYB4</accession>
<comment type="caution">
    <text evidence="1">The sequence shown here is derived from an EMBL/GenBank/DDBJ whole genome shotgun (WGS) entry which is preliminary data.</text>
</comment>
<sequence>TGGDLCLGFRDGNGPSIPALSQVGVQITCSQPVSVIVLSIRRPSGLGRPGKGIYCVELHPAAEPGTKSLRPVDRGADLRPLPRYRRLAIRWARRIDIHYGFLNLDAALI</sequence>
<organism evidence="1 2">
    <name type="scientific">Nocardia thailandica</name>
    <dbReference type="NCBI Taxonomy" id="257275"/>
    <lineage>
        <taxon>Bacteria</taxon>
        <taxon>Bacillati</taxon>
        <taxon>Actinomycetota</taxon>
        <taxon>Actinomycetes</taxon>
        <taxon>Mycobacteriales</taxon>
        <taxon>Nocardiaceae</taxon>
        <taxon>Nocardia</taxon>
    </lineage>
</organism>
<gene>
    <name evidence="1" type="ORF">ACFYTF_30320</name>
</gene>
<evidence type="ECO:0000313" key="2">
    <source>
        <dbReference type="Proteomes" id="UP001601444"/>
    </source>
</evidence>
<name>A0ABW6PYB4_9NOCA</name>
<reference evidence="1 2" key="1">
    <citation type="submission" date="2024-10" db="EMBL/GenBank/DDBJ databases">
        <title>The Natural Products Discovery Center: Release of the First 8490 Sequenced Strains for Exploring Actinobacteria Biosynthetic Diversity.</title>
        <authorList>
            <person name="Kalkreuter E."/>
            <person name="Kautsar S.A."/>
            <person name="Yang D."/>
            <person name="Bader C.D."/>
            <person name="Teijaro C.N."/>
            <person name="Fluegel L."/>
            <person name="Davis C.M."/>
            <person name="Simpson J.R."/>
            <person name="Lauterbach L."/>
            <person name="Steele A.D."/>
            <person name="Gui C."/>
            <person name="Meng S."/>
            <person name="Li G."/>
            <person name="Viehrig K."/>
            <person name="Ye F."/>
            <person name="Su P."/>
            <person name="Kiefer A.F."/>
            <person name="Nichols A."/>
            <person name="Cepeda A.J."/>
            <person name="Yan W."/>
            <person name="Fan B."/>
            <person name="Jiang Y."/>
            <person name="Adhikari A."/>
            <person name="Zheng C.-J."/>
            <person name="Schuster L."/>
            <person name="Cowan T.M."/>
            <person name="Smanski M.J."/>
            <person name="Chevrette M.G."/>
            <person name="De Carvalho L.P.S."/>
            <person name="Shen B."/>
        </authorList>
    </citation>
    <scope>NUCLEOTIDE SEQUENCE [LARGE SCALE GENOMIC DNA]</scope>
    <source>
        <strain evidence="1 2">NPDC004045</strain>
    </source>
</reference>